<reference evidence="4 5" key="1">
    <citation type="journal article" date="2016" name="Sci. Rep.">
        <title>The genome sequence of the outbreeding globe artichoke constructed de novo incorporating a phase-aware low-pass sequencing strategy of F1 progeny.</title>
        <authorList>
            <person name="Scaglione D."/>
            <person name="Reyes-Chin-Wo S."/>
            <person name="Acquadro A."/>
            <person name="Froenicke L."/>
            <person name="Portis E."/>
            <person name="Beitel C."/>
            <person name="Tirone M."/>
            <person name="Mauro R."/>
            <person name="Lo Monaco A."/>
            <person name="Mauromicale G."/>
            <person name="Faccioli P."/>
            <person name="Cattivelli L."/>
            <person name="Rieseberg L."/>
            <person name="Michelmore R."/>
            <person name="Lanteri S."/>
        </authorList>
    </citation>
    <scope>NUCLEOTIDE SEQUENCE [LARGE SCALE GENOMIC DNA]</scope>
    <source>
        <strain evidence="4">2C</strain>
    </source>
</reference>
<dbReference type="InterPro" id="IPR056696">
    <property type="entry name" value="DUF7794"/>
</dbReference>
<keyword evidence="1" id="KW-0812">Transmembrane</keyword>
<dbReference type="OMA" id="ECNAACI"/>
<evidence type="ECO:0000256" key="2">
    <source>
        <dbReference type="SAM" id="SignalP"/>
    </source>
</evidence>
<dbReference type="Pfam" id="PF25070">
    <property type="entry name" value="DUF7794"/>
    <property type="match status" value="1"/>
</dbReference>
<evidence type="ECO:0000259" key="3">
    <source>
        <dbReference type="Pfam" id="PF25070"/>
    </source>
</evidence>
<gene>
    <name evidence="4" type="ORF">Ccrd_013361</name>
</gene>
<keyword evidence="2" id="KW-0732">Signal</keyword>
<protein>
    <recommendedName>
        <fullName evidence="3">DUF7794 domain-containing protein</fullName>
    </recommendedName>
</protein>
<proteinExistence type="predicted"/>
<keyword evidence="5" id="KW-1185">Reference proteome</keyword>
<feature type="non-terminal residue" evidence="4">
    <location>
        <position position="1"/>
    </location>
</feature>
<evidence type="ECO:0000256" key="1">
    <source>
        <dbReference type="SAM" id="Phobius"/>
    </source>
</evidence>
<evidence type="ECO:0000313" key="4">
    <source>
        <dbReference type="EMBL" id="KVI08273.1"/>
    </source>
</evidence>
<dbReference type="EMBL" id="LEKV01001150">
    <property type="protein sequence ID" value="KVI08273.1"/>
    <property type="molecule type" value="Genomic_DNA"/>
</dbReference>
<keyword evidence="1" id="KW-1133">Transmembrane helix</keyword>
<accession>A0A103YFR4</accession>
<dbReference type="PANTHER" id="PTHR37735">
    <property type="entry name" value="OS08G0567000 PROTEIN"/>
    <property type="match status" value="1"/>
</dbReference>
<feature type="domain" description="DUF7794" evidence="3">
    <location>
        <begin position="58"/>
        <end position="268"/>
    </location>
</feature>
<dbReference type="GO" id="GO:0012505">
    <property type="term" value="C:endomembrane system"/>
    <property type="evidence" value="ECO:0007669"/>
    <property type="project" value="TreeGrafter"/>
</dbReference>
<comment type="caution">
    <text evidence="4">The sequence shown here is derived from an EMBL/GenBank/DDBJ whole genome shotgun (WGS) entry which is preliminary data.</text>
</comment>
<dbReference type="AlphaFoldDB" id="A0A103YFR4"/>
<feature type="signal peptide" evidence="2">
    <location>
        <begin position="1"/>
        <end position="26"/>
    </location>
</feature>
<keyword evidence="1" id="KW-0472">Membrane</keyword>
<dbReference type="PANTHER" id="PTHR37735:SF1">
    <property type="entry name" value="OS08G0567000 PROTEIN"/>
    <property type="match status" value="1"/>
</dbReference>
<sequence>MDSKKPPSFTLILLLISSILFLQSRADGTGSVYFLDSSTHYYFRSRLSESKSMSLPELNEVLVANPFDRPHAVFLLEINGFGDKLSGHGSDSDVFSRALKSDVAIGDAEIQLSDEDELSLVSLNEPVPSDMEFTDSDLTNFALWLGGSYDNTASEPLNGQLTVPLANDVQLKLHMSKEADREYTRSIISLIHNVERAVQLHEDLSQSMLTLSELIKGRFDGLKAFQEHYGTSDIVQKGAELLVKSVSKIYESLQTAYKGQIVGVIVFDGSPAEESDLMLTVKFTTRPSPRWLEEEKGSHADAIRIAEVLLVRRTLAWITGIILIVATLMGICFLMNMPLTRDTLLYSNAAGEVRIRTRGITVILALFTWLPS</sequence>
<name>A0A103YFR4_CYNCS</name>
<dbReference type="STRING" id="59895.A0A103YFR4"/>
<feature type="chain" id="PRO_5007119685" description="DUF7794 domain-containing protein" evidence="2">
    <location>
        <begin position="27"/>
        <end position="372"/>
    </location>
</feature>
<dbReference type="Proteomes" id="UP000243975">
    <property type="component" value="Unassembled WGS sequence"/>
</dbReference>
<organism evidence="4 5">
    <name type="scientific">Cynara cardunculus var. scolymus</name>
    <name type="common">Globe artichoke</name>
    <name type="synonym">Cynara scolymus</name>
    <dbReference type="NCBI Taxonomy" id="59895"/>
    <lineage>
        <taxon>Eukaryota</taxon>
        <taxon>Viridiplantae</taxon>
        <taxon>Streptophyta</taxon>
        <taxon>Embryophyta</taxon>
        <taxon>Tracheophyta</taxon>
        <taxon>Spermatophyta</taxon>
        <taxon>Magnoliopsida</taxon>
        <taxon>eudicotyledons</taxon>
        <taxon>Gunneridae</taxon>
        <taxon>Pentapetalae</taxon>
        <taxon>asterids</taxon>
        <taxon>campanulids</taxon>
        <taxon>Asterales</taxon>
        <taxon>Asteraceae</taxon>
        <taxon>Carduoideae</taxon>
        <taxon>Cardueae</taxon>
        <taxon>Carduinae</taxon>
        <taxon>Cynara</taxon>
    </lineage>
</organism>
<evidence type="ECO:0000313" key="5">
    <source>
        <dbReference type="Proteomes" id="UP000243975"/>
    </source>
</evidence>
<dbReference type="Gramene" id="KVI08273">
    <property type="protein sequence ID" value="KVI08273"/>
    <property type="gene ID" value="Ccrd_013361"/>
</dbReference>
<feature type="transmembrane region" description="Helical" evidence="1">
    <location>
        <begin position="314"/>
        <end position="334"/>
    </location>
</feature>